<sequence>MKIIKILIAAALLALSFGVQAQDRQTVVIEGAEVLDSEVFFYFPGATTYKLYIEFDTTLTPTFTSPTEKQYDNAVTGFNIEFFDASGVLIPGPSVEYDADDTSLSPNMSPRVWFYSGSSDVLSFEINTLEREIGHWIDISGPAGSLYSDIASGFPQFAVGATDARVSYIHMAVGPEWNPHFDVYGAISQISYLELDADGDGFADSADSCPASLMDETVMFDGWLDSGVTNYVDASGCAIMDHYAACAVAEAEEPTSPWGWFQPVYSGPTYCEKQVVYQLQDEGVIDYTEGRMLRNALSLSYSSEGPRR</sequence>
<comment type="caution">
    <text evidence="2">The sequence shown here is derived from an EMBL/GenBank/DDBJ whole genome shotgun (WGS) entry which is preliminary data.</text>
</comment>
<reference evidence="4 5" key="1">
    <citation type="submission" date="2021-03" db="EMBL/GenBank/DDBJ databases">
        <title>Pseudidiomarina terrestris, a new bacterium isolated from saline soil.</title>
        <authorList>
            <person name="Galisteo C."/>
            <person name="De La Haba R."/>
            <person name="Sanchez-Porro C."/>
            <person name="Ventosa A."/>
        </authorList>
    </citation>
    <scope>NUCLEOTIDE SEQUENCE [LARGE SCALE GENOMIC DNA]</scope>
    <source>
        <strain evidence="2 5">1APP75-32.1</strain>
        <strain evidence="4">1APR75-15</strain>
        <strain evidence="3">1ASR75-15</strain>
    </source>
</reference>
<keyword evidence="4" id="KW-1185">Reference proteome</keyword>
<dbReference type="EMBL" id="JAGGJB010000003">
    <property type="protein sequence ID" value="MDN7124412.1"/>
    <property type="molecule type" value="Genomic_DNA"/>
</dbReference>
<organism evidence="2 5">
    <name type="scientific">Pseudidiomarina terrestris</name>
    <dbReference type="NCBI Taxonomy" id="2820060"/>
    <lineage>
        <taxon>Bacteria</taxon>
        <taxon>Pseudomonadati</taxon>
        <taxon>Pseudomonadota</taxon>
        <taxon>Gammaproteobacteria</taxon>
        <taxon>Alteromonadales</taxon>
        <taxon>Idiomarinaceae</taxon>
        <taxon>Pseudidiomarina</taxon>
    </lineage>
</organism>
<dbReference type="AlphaFoldDB" id="A0AAW7R0B7"/>
<proteinExistence type="predicted"/>
<evidence type="ECO:0000313" key="5">
    <source>
        <dbReference type="Proteomes" id="UP001169492"/>
    </source>
</evidence>
<evidence type="ECO:0000313" key="2">
    <source>
        <dbReference type="EMBL" id="MDN7124412.1"/>
    </source>
</evidence>
<feature type="signal peptide" evidence="1">
    <location>
        <begin position="1"/>
        <end position="21"/>
    </location>
</feature>
<protein>
    <submittedName>
        <fullName evidence="2">Uncharacterized protein</fullName>
    </submittedName>
</protein>
<keyword evidence="1" id="KW-0732">Signal</keyword>
<accession>A0AAW7R0B7</accession>
<gene>
    <name evidence="2" type="ORF">J6I90_05925</name>
    <name evidence="3" type="ORF">J6I92_05380</name>
</gene>
<dbReference type="Proteomes" id="UP001169491">
    <property type="component" value="Unassembled WGS sequence"/>
</dbReference>
<feature type="chain" id="PRO_5043420492" evidence="1">
    <location>
        <begin position="22"/>
        <end position="308"/>
    </location>
</feature>
<evidence type="ECO:0000256" key="1">
    <source>
        <dbReference type="SAM" id="SignalP"/>
    </source>
</evidence>
<evidence type="ECO:0000313" key="4">
    <source>
        <dbReference type="Proteomes" id="UP001169491"/>
    </source>
</evidence>
<dbReference type="Proteomes" id="UP001169492">
    <property type="component" value="Unassembled WGS sequence"/>
</dbReference>
<name>A0AAW7R0B7_9GAMM</name>
<dbReference type="EMBL" id="JAGGJC010000001">
    <property type="protein sequence ID" value="MDN7129297.1"/>
    <property type="molecule type" value="Genomic_DNA"/>
</dbReference>
<dbReference type="RefSeq" id="WP_301719545.1">
    <property type="nucleotide sequence ID" value="NZ_JAGGJB010000003.1"/>
</dbReference>
<evidence type="ECO:0000313" key="3">
    <source>
        <dbReference type="EMBL" id="MDN7129297.1"/>
    </source>
</evidence>